<reference evidence="1 2" key="1">
    <citation type="submission" date="2018-06" db="EMBL/GenBank/DDBJ databases">
        <title>Genomic Encyclopedia of Archaeal and Bacterial Type Strains, Phase II (KMG-II): from individual species to whole genera.</title>
        <authorList>
            <person name="Goeker M."/>
        </authorList>
    </citation>
    <scope>NUCLEOTIDE SEQUENCE [LARGE SCALE GENOMIC DNA]</scope>
    <source>
        <strain evidence="1 2">CFPB 3232</strain>
    </source>
</reference>
<evidence type="ECO:0000313" key="1">
    <source>
        <dbReference type="EMBL" id="RAR73993.1"/>
    </source>
</evidence>
<dbReference type="EMBL" id="QLTA01000069">
    <property type="protein sequence ID" value="RAR73993.1"/>
    <property type="molecule type" value="Genomic_DNA"/>
</dbReference>
<dbReference type="Proteomes" id="UP000248856">
    <property type="component" value="Unassembled WGS sequence"/>
</dbReference>
<dbReference type="AlphaFoldDB" id="A0A328YLM1"/>
<evidence type="ECO:0000313" key="2">
    <source>
        <dbReference type="Proteomes" id="UP000248856"/>
    </source>
</evidence>
<dbReference type="RefSeq" id="WP_111882055.1">
    <property type="nucleotide sequence ID" value="NZ_CBCSGC010000083.1"/>
</dbReference>
<accession>A0A328YLM1</accession>
<proteinExistence type="predicted"/>
<gene>
    <name evidence="1" type="ORF">AX018_106911</name>
</gene>
<dbReference type="OrthoDB" id="8225112at2"/>
<keyword evidence="2" id="KW-1185">Reference proteome</keyword>
<protein>
    <submittedName>
        <fullName evidence="1">Phenylpyruvate tautomerase PptA (4-oxalocrotonate tautomerase family)</fullName>
    </submittedName>
</protein>
<dbReference type="InterPro" id="IPR014347">
    <property type="entry name" value="Tautomerase/MIF_sf"/>
</dbReference>
<name>A0A328YLM1_9BURK</name>
<comment type="caution">
    <text evidence="1">The sequence shown here is derived from an EMBL/GenBank/DDBJ whole genome shotgun (WGS) entry which is preliminary data.</text>
</comment>
<organism evidence="1 2">
    <name type="scientific">Paracidovorax anthurii</name>
    <dbReference type="NCBI Taxonomy" id="78229"/>
    <lineage>
        <taxon>Bacteria</taxon>
        <taxon>Pseudomonadati</taxon>
        <taxon>Pseudomonadota</taxon>
        <taxon>Betaproteobacteria</taxon>
        <taxon>Burkholderiales</taxon>
        <taxon>Comamonadaceae</taxon>
        <taxon>Paracidovorax</taxon>
    </lineage>
</organism>
<keyword evidence="1" id="KW-0670">Pyruvate</keyword>
<dbReference type="Gene3D" id="3.30.429.10">
    <property type="entry name" value="Macrophage Migration Inhibitory Factor"/>
    <property type="match status" value="1"/>
</dbReference>
<sequence>MPQILVYVPRDSFPGDARAGLVRRITDAAAKAEQIPDNPRKRMLCWVLIEETDTGAWTCGGADVTERVLPCFAMVHLPAGVLDDGSRATCVQAMHDAFQQSRPAGDPRQLVTSIVLNEVADGTWGANGTIWHLPQFAQAAGFAHLQHLAAA</sequence>